<sequence length="450" mass="50136">MAHRPDKHMVLSIFMITAGYHYDSWTMPGSRVEELGQFGLVKEMAQKAEAAKLDIMFFGDVSSAGRIPGADPTVSGHYEPFTTLAALSQHTSNIGMIATASTSFYEPYNLARLMAGLDEMSNGRAGWNMVTSSVGHENFGISEAGSSEERYRRATEFADVVTRLWDSWADDAMVCDRQAGIWADPQRIRPLRHTGEFFDVQGPLNMRRPVQGRPVLVQAGSSAAGLEFGSRFADAIYTTQPVKEDSMAFYRQFKGLVSGQGRNPESVKVIPGIVPILGATEKEAQDVMRNLGDHVNMASGRYLLENRLEMKLDEIDLDERIPASYWQQGPVKQSKSRWEVFRHLSEDKGYTLRELILEHSRGHGHQWVAGTPSKIADVMVDWFESGACDGFNLNAPYIMGGFDAICDLLVPELQNRGYFREEYEHSTLRGNLGLERPGAWDKQPASALQA</sequence>
<dbReference type="Proteomes" id="UP001165368">
    <property type="component" value="Unassembled WGS sequence"/>
</dbReference>
<dbReference type="PANTHER" id="PTHR30011:SF16">
    <property type="entry name" value="C2H2 FINGER DOMAIN TRANSCRIPTION FACTOR (EUROFUNG)-RELATED"/>
    <property type="match status" value="1"/>
</dbReference>
<evidence type="ECO:0000259" key="6">
    <source>
        <dbReference type="Pfam" id="PF00296"/>
    </source>
</evidence>
<dbReference type="Gene3D" id="3.20.20.30">
    <property type="entry name" value="Luciferase-like domain"/>
    <property type="match status" value="1"/>
</dbReference>
<dbReference type="InterPro" id="IPR016215">
    <property type="entry name" value="NTA_MOA"/>
</dbReference>
<accession>A0ABS9L7I0</accession>
<dbReference type="NCBIfam" id="TIGR03860">
    <property type="entry name" value="FMN_nitrolo"/>
    <property type="match status" value="1"/>
</dbReference>
<keyword evidence="1" id="KW-0285">Flavoprotein</keyword>
<dbReference type="EC" id="1.14.-.-" evidence="7"/>
<comment type="caution">
    <text evidence="7">The sequence shown here is derived from an EMBL/GenBank/DDBJ whole genome shotgun (WGS) entry which is preliminary data.</text>
</comment>
<keyword evidence="3 7" id="KW-0560">Oxidoreductase</keyword>
<evidence type="ECO:0000256" key="4">
    <source>
        <dbReference type="ARBA" id="ARBA00023033"/>
    </source>
</evidence>
<organism evidence="7 8">
    <name type="scientific">Arthrobacter hankyongi</name>
    <dbReference type="NCBI Taxonomy" id="2904801"/>
    <lineage>
        <taxon>Bacteria</taxon>
        <taxon>Bacillati</taxon>
        <taxon>Actinomycetota</taxon>
        <taxon>Actinomycetes</taxon>
        <taxon>Micrococcales</taxon>
        <taxon>Micrococcaceae</taxon>
        <taxon>Arthrobacter</taxon>
    </lineage>
</organism>
<dbReference type="CDD" id="cd01095">
    <property type="entry name" value="Nitrilotriacetate_monoxgenase"/>
    <property type="match status" value="1"/>
</dbReference>
<dbReference type="InterPro" id="IPR051260">
    <property type="entry name" value="Diverse_substr_monoxygenases"/>
</dbReference>
<dbReference type="EMBL" id="JAKLTQ010000007">
    <property type="protein sequence ID" value="MCG2622637.1"/>
    <property type="molecule type" value="Genomic_DNA"/>
</dbReference>
<protein>
    <submittedName>
        <fullName evidence="7">NtaA/DmoA family FMN-dependent monooxygenase</fullName>
        <ecNumber evidence="7">1.14.-.-</ecNumber>
    </submittedName>
</protein>
<feature type="domain" description="Luciferase-like" evidence="6">
    <location>
        <begin position="36"/>
        <end position="386"/>
    </location>
</feature>
<dbReference type="PANTHER" id="PTHR30011">
    <property type="entry name" value="ALKANESULFONATE MONOOXYGENASE-RELATED"/>
    <property type="match status" value="1"/>
</dbReference>
<evidence type="ECO:0000313" key="8">
    <source>
        <dbReference type="Proteomes" id="UP001165368"/>
    </source>
</evidence>
<evidence type="ECO:0000256" key="1">
    <source>
        <dbReference type="ARBA" id="ARBA00022630"/>
    </source>
</evidence>
<name>A0ABS9L7I0_9MICC</name>
<dbReference type="InterPro" id="IPR011251">
    <property type="entry name" value="Luciferase-like_dom"/>
</dbReference>
<dbReference type="PIRSF" id="PIRSF000337">
    <property type="entry name" value="NTA_MOA"/>
    <property type="match status" value="1"/>
</dbReference>
<dbReference type="SUPFAM" id="SSF51679">
    <property type="entry name" value="Bacterial luciferase-like"/>
    <property type="match status" value="1"/>
</dbReference>
<gene>
    <name evidence="7" type="ORF">LVY72_12045</name>
</gene>
<keyword evidence="2" id="KW-0288">FMN</keyword>
<evidence type="ECO:0000256" key="2">
    <source>
        <dbReference type="ARBA" id="ARBA00022643"/>
    </source>
</evidence>
<reference evidence="7" key="1">
    <citation type="submission" date="2022-01" db="EMBL/GenBank/DDBJ databases">
        <authorList>
            <person name="Jo J.-H."/>
            <person name="Im W.-T."/>
        </authorList>
    </citation>
    <scope>NUCLEOTIDE SEQUENCE</scope>
    <source>
        <strain evidence="7">I2-34</strain>
    </source>
</reference>
<dbReference type="GO" id="GO:0004497">
    <property type="term" value="F:monooxygenase activity"/>
    <property type="evidence" value="ECO:0007669"/>
    <property type="project" value="UniProtKB-KW"/>
</dbReference>
<evidence type="ECO:0000256" key="5">
    <source>
        <dbReference type="ARBA" id="ARBA00033748"/>
    </source>
</evidence>
<evidence type="ECO:0000256" key="3">
    <source>
        <dbReference type="ARBA" id="ARBA00023002"/>
    </source>
</evidence>
<proteinExistence type="inferred from homology"/>
<keyword evidence="4 7" id="KW-0503">Monooxygenase</keyword>
<dbReference type="InterPro" id="IPR036661">
    <property type="entry name" value="Luciferase-like_sf"/>
</dbReference>
<dbReference type="Pfam" id="PF00296">
    <property type="entry name" value="Bac_luciferase"/>
    <property type="match status" value="1"/>
</dbReference>
<keyword evidence="8" id="KW-1185">Reference proteome</keyword>
<dbReference type="RefSeq" id="WP_237821131.1">
    <property type="nucleotide sequence ID" value="NZ_JAKLTQ010000007.1"/>
</dbReference>
<evidence type="ECO:0000313" key="7">
    <source>
        <dbReference type="EMBL" id="MCG2622637.1"/>
    </source>
</evidence>
<comment type="similarity">
    <text evidence="5">Belongs to the NtaA/SnaA/DszA monooxygenase family.</text>
</comment>